<feature type="signal peptide" evidence="1">
    <location>
        <begin position="1"/>
        <end position="19"/>
    </location>
</feature>
<dbReference type="Gene3D" id="3.40.50.360">
    <property type="match status" value="1"/>
</dbReference>
<dbReference type="AlphaFoldDB" id="A0A4R2KPM4"/>
<dbReference type="RefSeq" id="WP_205686627.1">
    <property type="nucleotide sequence ID" value="NZ_QQSW01000009.1"/>
</dbReference>
<proteinExistence type="predicted"/>
<dbReference type="SUPFAM" id="SSF52218">
    <property type="entry name" value="Flavoproteins"/>
    <property type="match status" value="1"/>
</dbReference>
<comment type="caution">
    <text evidence="2">The sequence shown here is derived from an EMBL/GenBank/DDBJ whole genome shotgun (WGS) entry which is preliminary data.</text>
</comment>
<evidence type="ECO:0000313" key="3">
    <source>
        <dbReference type="Proteomes" id="UP000294980"/>
    </source>
</evidence>
<sequence length="151" mass="15473">MKTLLIAYHSQSGASAALALAAAAGARASGELAVRCGRCADLGSADLARVDALLLVCAENNGRLNGGAKDFLDRIFYPTIARGLVLPYGLLISAGSDGQGAVAEAQRIFKGIPFTPATEPQILHGLPDAQALDVAREFGEAFATGVAMAIF</sequence>
<dbReference type="InterPro" id="IPR029039">
    <property type="entry name" value="Flavoprotein-like_sf"/>
</dbReference>
<name>A0A4R2KPM4_9GAMM</name>
<gene>
    <name evidence="2" type="ORF">EV688_10781</name>
</gene>
<protein>
    <recommendedName>
        <fullName evidence="4">Flavodoxin</fullName>
    </recommendedName>
</protein>
<accession>A0A4R2KPM4</accession>
<feature type="chain" id="PRO_5020318695" description="Flavodoxin" evidence="1">
    <location>
        <begin position="20"/>
        <end position="151"/>
    </location>
</feature>
<keyword evidence="1" id="KW-0732">Signal</keyword>
<evidence type="ECO:0008006" key="4">
    <source>
        <dbReference type="Google" id="ProtNLM"/>
    </source>
</evidence>
<reference evidence="2 3" key="1">
    <citation type="submission" date="2019-03" db="EMBL/GenBank/DDBJ databases">
        <title>Genomic Encyclopedia of Type Strains, Phase IV (KMG-IV): sequencing the most valuable type-strain genomes for metagenomic binning, comparative biology and taxonomic classification.</title>
        <authorList>
            <person name="Goeker M."/>
        </authorList>
    </citation>
    <scope>NUCLEOTIDE SEQUENCE [LARGE SCALE GENOMIC DNA]</scope>
    <source>
        <strain evidence="2 3">DSM 23344</strain>
    </source>
</reference>
<dbReference type="EMBL" id="SLWX01000007">
    <property type="protein sequence ID" value="TCO75663.1"/>
    <property type="molecule type" value="Genomic_DNA"/>
</dbReference>
<dbReference type="Proteomes" id="UP000294980">
    <property type="component" value="Unassembled WGS sequence"/>
</dbReference>
<evidence type="ECO:0000256" key="1">
    <source>
        <dbReference type="SAM" id="SignalP"/>
    </source>
</evidence>
<organism evidence="2 3">
    <name type="scientific">Chromatocurvus halotolerans</name>
    <dbReference type="NCBI Taxonomy" id="1132028"/>
    <lineage>
        <taxon>Bacteria</taxon>
        <taxon>Pseudomonadati</taxon>
        <taxon>Pseudomonadota</taxon>
        <taxon>Gammaproteobacteria</taxon>
        <taxon>Cellvibrionales</taxon>
        <taxon>Halieaceae</taxon>
        <taxon>Chromatocurvus</taxon>
    </lineage>
</organism>
<keyword evidence="3" id="KW-1185">Reference proteome</keyword>
<evidence type="ECO:0000313" key="2">
    <source>
        <dbReference type="EMBL" id="TCO75663.1"/>
    </source>
</evidence>